<feature type="transmembrane region" description="Helical" evidence="1">
    <location>
        <begin position="69"/>
        <end position="88"/>
    </location>
</feature>
<gene>
    <name evidence="2" type="primary">yoaI</name>
    <name evidence="2" type="ORF">T23_14110</name>
</gene>
<feature type="transmembrane region" description="Helical" evidence="1">
    <location>
        <begin position="151"/>
        <end position="167"/>
    </location>
</feature>
<dbReference type="EMBL" id="AP028127">
    <property type="protein sequence ID" value="BEH91309.1"/>
    <property type="molecule type" value="Genomic_DNA"/>
</dbReference>
<feature type="transmembrane region" description="Helical" evidence="1">
    <location>
        <begin position="121"/>
        <end position="139"/>
    </location>
</feature>
<evidence type="ECO:0000313" key="2">
    <source>
        <dbReference type="EMBL" id="BEH91309.1"/>
    </source>
</evidence>
<keyword evidence="1" id="KW-1133">Transmembrane helix</keyword>
<dbReference type="RefSeq" id="WP_338617318.1">
    <property type="nucleotide sequence ID" value="NZ_AP028127.1"/>
</dbReference>
<sequence length="294" mass="33687">MDSLKQSDTSLEDSSSLNRGLTVFELKMIAIITMFIDHVGAIIVPYLQSCTTQPGVIVLLEGIMTGMRLIGRLSFPIFAFLIVNGFYHTHSRKKYVLRLGVFAFISEPFFDLATSSSLLNWGHQNVFFTLCLGLMTIWGYDRLTKCQKSQLLGGGLVLCFGLVAFYLRADYDSYGVFMIFLMYLFFYDRKKMNGMIIFLNVLLYGPHLFSFPFDASFIEVYYGLTLTSGCVFVLQASLYLQYIAQLFSLLALWPISLYTGEKGSPRFHRYFFYWFYPVHLLFLSGVVYLFKALG</sequence>
<protein>
    <submittedName>
        <fullName evidence="2">Pilus protein</fullName>
    </submittedName>
</protein>
<evidence type="ECO:0000256" key="1">
    <source>
        <dbReference type="SAM" id="Phobius"/>
    </source>
</evidence>
<feature type="transmembrane region" description="Helical" evidence="1">
    <location>
        <begin position="270"/>
        <end position="290"/>
    </location>
</feature>
<feature type="transmembrane region" description="Helical" evidence="1">
    <location>
        <begin position="28"/>
        <end position="49"/>
    </location>
</feature>
<keyword evidence="1" id="KW-0812">Transmembrane</keyword>
<feature type="transmembrane region" description="Helical" evidence="1">
    <location>
        <begin position="173"/>
        <end position="189"/>
    </location>
</feature>
<evidence type="ECO:0000313" key="3">
    <source>
        <dbReference type="Proteomes" id="UP001432099"/>
    </source>
</evidence>
<keyword evidence="1" id="KW-0472">Membrane</keyword>
<feature type="transmembrane region" description="Helical" evidence="1">
    <location>
        <begin position="196"/>
        <end position="218"/>
    </location>
</feature>
<dbReference type="InterPro" id="IPR008875">
    <property type="entry name" value="TraX"/>
</dbReference>
<feature type="transmembrane region" description="Helical" evidence="1">
    <location>
        <begin position="238"/>
        <end position="258"/>
    </location>
</feature>
<reference evidence="2" key="1">
    <citation type="journal article" date="2024" name="Int. J. Syst. Evol. Microbiol.">
        <title>Turicibacter faecis sp. nov., isolated from faeces of heart failure mouse model.</title>
        <authorList>
            <person name="Imamura Y."/>
            <person name="Motooka D."/>
            <person name="Nakajima Y."/>
            <person name="Ito S."/>
            <person name="Kitakaze M."/>
            <person name="Iida T."/>
            <person name="Nakamura S."/>
        </authorList>
    </citation>
    <scope>NUCLEOTIDE SEQUENCE</scope>
    <source>
        <strain evidence="2">TC023</strain>
    </source>
</reference>
<proteinExistence type="predicted"/>
<name>A0ABM8ING2_9FIRM</name>
<accession>A0ABM8ING2</accession>
<organism evidence="2 3">
    <name type="scientific">Turicibacter faecis</name>
    <dbReference type="NCBI Taxonomy" id="2963365"/>
    <lineage>
        <taxon>Bacteria</taxon>
        <taxon>Bacillati</taxon>
        <taxon>Bacillota</taxon>
        <taxon>Erysipelotrichia</taxon>
        <taxon>Erysipelotrichales</taxon>
        <taxon>Turicibacteraceae</taxon>
        <taxon>Turicibacter</taxon>
    </lineage>
</organism>
<keyword evidence="3" id="KW-1185">Reference proteome</keyword>
<dbReference type="Pfam" id="PF05857">
    <property type="entry name" value="TraX"/>
    <property type="match status" value="1"/>
</dbReference>
<dbReference type="Proteomes" id="UP001432099">
    <property type="component" value="Chromosome"/>
</dbReference>